<dbReference type="Proteomes" id="UP000012019">
    <property type="component" value="Unassembled WGS sequence"/>
</dbReference>
<dbReference type="PATRIC" id="fig|1286106.3.peg.1859"/>
<dbReference type="SMART" id="SM00091">
    <property type="entry name" value="PAS"/>
    <property type="match status" value="1"/>
</dbReference>
<dbReference type="InterPro" id="IPR043128">
    <property type="entry name" value="Rev_trsase/Diguanyl_cyclase"/>
</dbReference>
<feature type="domain" description="PAS" evidence="1">
    <location>
        <begin position="141"/>
        <end position="211"/>
    </location>
</feature>
<proteinExistence type="predicted"/>
<dbReference type="InterPro" id="IPR000014">
    <property type="entry name" value="PAS"/>
</dbReference>
<dbReference type="RefSeq" id="WP_009726822.1">
    <property type="nucleotide sequence ID" value="NZ_APHR01000048.1"/>
</dbReference>
<dbReference type="InterPro" id="IPR029787">
    <property type="entry name" value="Nucleotide_cyclase"/>
</dbReference>
<dbReference type="STRING" id="1286106.MPL1_09260"/>
<protein>
    <submittedName>
        <fullName evidence="4">Response regulator receiver modulated diguanylate cyclase/phosphodiesterase</fullName>
    </submittedName>
</protein>
<dbReference type="CDD" id="cd01948">
    <property type="entry name" value="EAL"/>
    <property type="match status" value="1"/>
</dbReference>
<dbReference type="PROSITE" id="PS50887">
    <property type="entry name" value="GGDEF"/>
    <property type="match status" value="1"/>
</dbReference>
<comment type="caution">
    <text evidence="4">The sequence shown here is derived from an EMBL/GenBank/DDBJ whole genome shotgun (WGS) entry which is preliminary data.</text>
</comment>
<feature type="domain" description="GGDEF" evidence="3">
    <location>
        <begin position="298"/>
        <end position="431"/>
    </location>
</feature>
<dbReference type="SMART" id="SM00052">
    <property type="entry name" value="EAL"/>
    <property type="match status" value="1"/>
</dbReference>
<dbReference type="SUPFAM" id="SSF55785">
    <property type="entry name" value="PYP-like sensor domain (PAS domain)"/>
    <property type="match status" value="1"/>
</dbReference>
<dbReference type="AlphaFoldDB" id="M7NZJ8"/>
<dbReference type="PROSITE" id="PS50112">
    <property type="entry name" value="PAS"/>
    <property type="match status" value="1"/>
</dbReference>
<dbReference type="CDD" id="cd00130">
    <property type="entry name" value="PAS"/>
    <property type="match status" value="1"/>
</dbReference>
<sequence>MVRAEGILRLLIVDDSLSEADSVINALRIAGHAVRASRVETLDEVESAVNKQSWDMLICRDQLVGVSPREITSLLIRLGRDLPCIVLINKQSVETELFGCGAHDLVLVGDIPRLQFAVNRELDSLFMRRLCRRNERALRESEKRSRALLESSRDAVAYMHEGMHIYVNRAYLKLFGYEEAEDIDGLPILDLVILDDHARFKAVFRQFSEQPDSEPELVNVQCLKSDGSIFAAEIEFSHARVEGEDCTQVVVRDYSTTDLMERQSDLLSEHDLLTGFYSRSGFMNLFEKLVFEVAEGHKEAVLMYLVLDDFQSIKEQVGLANSDVILKSIAELLKKVQKEDELIGRYGDQVFTIVVPSSDAKQIDSRAEIYRKTVADFMFLNEGKKIDVKCSIGLSRVSENTPTAQVVLENADRACIHALKAGGDQCIHYENTITQQAQVSADNQWADRLSEALENDGFVLHYQPIVSLHGQTQEFYEVLLRLKGGEDSLVYPGKFIHDPNVQPMMAEIDKWVIRNALNVLAQHRQSHPRTRFFIKLTEQSMHEKDFVAWLATSLKANNLDGNSLIFEISETAALTDLEQSKATIQKLQEIGCEFGLEHFGSGIDFSHSLNVLNVDYLKINGTFVQHMATDSENQAAVKAIIDMTRQAGKKCIAEFVSDASSLAILWQLGVDYAQGYYIHEPSDQLDYNFDDDEM</sequence>
<dbReference type="GO" id="GO:0071111">
    <property type="term" value="F:cyclic-guanylate-specific phosphodiesterase activity"/>
    <property type="evidence" value="ECO:0007669"/>
    <property type="project" value="InterPro"/>
</dbReference>
<dbReference type="SUPFAM" id="SSF141868">
    <property type="entry name" value="EAL domain-like"/>
    <property type="match status" value="1"/>
</dbReference>
<dbReference type="SUPFAM" id="SSF55073">
    <property type="entry name" value="Nucleotide cyclase"/>
    <property type="match status" value="1"/>
</dbReference>
<dbReference type="Gene3D" id="3.20.20.450">
    <property type="entry name" value="EAL domain"/>
    <property type="match status" value="1"/>
</dbReference>
<dbReference type="InterPro" id="IPR011006">
    <property type="entry name" value="CheY-like_superfamily"/>
</dbReference>
<dbReference type="Pfam" id="PF00563">
    <property type="entry name" value="EAL"/>
    <property type="match status" value="1"/>
</dbReference>
<dbReference type="CDD" id="cd01949">
    <property type="entry name" value="GGDEF"/>
    <property type="match status" value="1"/>
</dbReference>
<dbReference type="InterPro" id="IPR035965">
    <property type="entry name" value="PAS-like_dom_sf"/>
</dbReference>
<dbReference type="PROSITE" id="PS50883">
    <property type="entry name" value="EAL"/>
    <property type="match status" value="1"/>
</dbReference>
<dbReference type="Gene3D" id="3.30.70.270">
    <property type="match status" value="1"/>
</dbReference>
<dbReference type="NCBIfam" id="TIGR00229">
    <property type="entry name" value="sensory_box"/>
    <property type="match status" value="1"/>
</dbReference>
<dbReference type="OrthoDB" id="9813913at2"/>
<name>M7NZJ8_9GAMM</name>
<reference evidence="4 5" key="1">
    <citation type="journal article" date="2013" name="Genome Announc.">
        <title>Draft Genome Sequence of Methylophaga lonarensis MPLT, a Haloalkaliphilic (Non-Methane-Utilizing) Methylotroph.</title>
        <authorList>
            <person name="Shetty S.A."/>
            <person name="Marathe N.P."/>
            <person name="Munot H."/>
            <person name="Antony C.P."/>
            <person name="Dhotre D.P."/>
            <person name="Murrell J.C."/>
            <person name="Shouche Y.S."/>
        </authorList>
    </citation>
    <scope>NUCLEOTIDE SEQUENCE [LARGE SCALE GENOMIC DNA]</scope>
    <source>
        <strain evidence="4 5">MPL</strain>
    </source>
</reference>
<dbReference type="EMBL" id="APHR01000048">
    <property type="protein sequence ID" value="EMR12656.1"/>
    <property type="molecule type" value="Genomic_DNA"/>
</dbReference>
<dbReference type="eggNOG" id="COG2199">
    <property type="taxonomic scope" value="Bacteria"/>
</dbReference>
<dbReference type="Gene3D" id="3.30.450.20">
    <property type="entry name" value="PAS domain"/>
    <property type="match status" value="1"/>
</dbReference>
<dbReference type="PANTHER" id="PTHR33121">
    <property type="entry name" value="CYCLIC DI-GMP PHOSPHODIESTERASE PDEF"/>
    <property type="match status" value="1"/>
</dbReference>
<dbReference type="Pfam" id="PF13426">
    <property type="entry name" value="PAS_9"/>
    <property type="match status" value="1"/>
</dbReference>
<organism evidence="4 5">
    <name type="scientific">Methylophaga lonarensis MPL</name>
    <dbReference type="NCBI Taxonomy" id="1286106"/>
    <lineage>
        <taxon>Bacteria</taxon>
        <taxon>Pseudomonadati</taxon>
        <taxon>Pseudomonadota</taxon>
        <taxon>Gammaproteobacteria</taxon>
        <taxon>Thiotrichales</taxon>
        <taxon>Piscirickettsiaceae</taxon>
        <taxon>Methylophaga</taxon>
    </lineage>
</organism>
<gene>
    <name evidence="4" type="ORF">MPL1_09260</name>
</gene>
<dbReference type="SUPFAM" id="SSF52172">
    <property type="entry name" value="CheY-like"/>
    <property type="match status" value="1"/>
</dbReference>
<dbReference type="NCBIfam" id="TIGR00254">
    <property type="entry name" value="GGDEF"/>
    <property type="match status" value="1"/>
</dbReference>
<dbReference type="Pfam" id="PF00990">
    <property type="entry name" value="GGDEF"/>
    <property type="match status" value="1"/>
</dbReference>
<dbReference type="eggNOG" id="COG2204">
    <property type="taxonomic scope" value="Bacteria"/>
</dbReference>
<accession>M7NZJ8</accession>
<feature type="domain" description="EAL" evidence="2">
    <location>
        <begin position="442"/>
        <end position="694"/>
    </location>
</feature>
<dbReference type="PANTHER" id="PTHR33121:SF23">
    <property type="entry name" value="CYCLIC DI-GMP PHOSPHODIESTERASE PDEB"/>
    <property type="match status" value="1"/>
</dbReference>
<dbReference type="eggNOG" id="COG2200">
    <property type="taxonomic scope" value="Bacteria"/>
</dbReference>
<evidence type="ECO:0000259" key="3">
    <source>
        <dbReference type="PROSITE" id="PS50887"/>
    </source>
</evidence>
<evidence type="ECO:0000259" key="1">
    <source>
        <dbReference type="PROSITE" id="PS50112"/>
    </source>
</evidence>
<dbReference type="InterPro" id="IPR001633">
    <property type="entry name" value="EAL_dom"/>
</dbReference>
<dbReference type="InterPro" id="IPR035919">
    <property type="entry name" value="EAL_sf"/>
</dbReference>
<keyword evidence="5" id="KW-1185">Reference proteome</keyword>
<evidence type="ECO:0000259" key="2">
    <source>
        <dbReference type="PROSITE" id="PS50883"/>
    </source>
</evidence>
<evidence type="ECO:0000313" key="4">
    <source>
        <dbReference type="EMBL" id="EMR12656.1"/>
    </source>
</evidence>
<evidence type="ECO:0000313" key="5">
    <source>
        <dbReference type="Proteomes" id="UP000012019"/>
    </source>
</evidence>
<dbReference type="SMART" id="SM00267">
    <property type="entry name" value="GGDEF"/>
    <property type="match status" value="1"/>
</dbReference>
<dbReference type="InterPro" id="IPR000160">
    <property type="entry name" value="GGDEF_dom"/>
</dbReference>
<dbReference type="InterPro" id="IPR050706">
    <property type="entry name" value="Cyclic-di-GMP_PDE-like"/>
</dbReference>